<dbReference type="PROSITE" id="PS50088">
    <property type="entry name" value="ANK_REPEAT"/>
    <property type="match status" value="1"/>
</dbReference>
<dbReference type="InterPro" id="IPR021832">
    <property type="entry name" value="ANKRD13"/>
</dbReference>
<feature type="domain" description="GOLD" evidence="9">
    <location>
        <begin position="345"/>
        <end position="462"/>
    </location>
</feature>
<dbReference type="AlphaFoldDB" id="A0A425C437"/>
<evidence type="ECO:0000256" key="8">
    <source>
        <dbReference type="PROSITE-ProRule" id="PRU00023"/>
    </source>
</evidence>
<evidence type="ECO:0000256" key="7">
    <source>
        <dbReference type="ARBA" id="ARBA00037107"/>
    </source>
</evidence>
<organism evidence="10 11">
    <name type="scientific">Peronospora effusa</name>
    <dbReference type="NCBI Taxonomy" id="542832"/>
    <lineage>
        <taxon>Eukaryota</taxon>
        <taxon>Sar</taxon>
        <taxon>Stramenopiles</taxon>
        <taxon>Oomycota</taxon>
        <taxon>Peronosporomycetes</taxon>
        <taxon>Peronosporales</taxon>
        <taxon>Peronosporaceae</taxon>
        <taxon>Peronospora</taxon>
    </lineage>
</organism>
<dbReference type="InterPro" id="IPR009038">
    <property type="entry name" value="GOLD_dom"/>
</dbReference>
<dbReference type="InterPro" id="IPR036770">
    <property type="entry name" value="Ankyrin_rpt-contain_sf"/>
</dbReference>
<keyword evidence="2" id="KW-0677">Repeat</keyword>
<evidence type="ECO:0000256" key="1">
    <source>
        <dbReference type="ARBA" id="ARBA00004586"/>
    </source>
</evidence>
<reference evidence="10 11" key="1">
    <citation type="submission" date="2018-06" db="EMBL/GenBank/DDBJ databases">
        <title>Comparative genomics of downy mildews reveals potential adaptations to biotrophy.</title>
        <authorList>
            <person name="Fletcher K."/>
            <person name="Klosterman S.J."/>
            <person name="Derevnina L."/>
            <person name="Martin F."/>
            <person name="Koike S."/>
            <person name="Reyes Chin-Wo S."/>
            <person name="Mou B."/>
            <person name="Michelmore R."/>
        </authorList>
    </citation>
    <scope>NUCLEOTIDE SEQUENCE [LARGE SCALE GENOMIC DNA]</scope>
    <source>
        <strain evidence="10 11">R13</strain>
    </source>
</reference>
<keyword evidence="6" id="KW-0143">Chaperone</keyword>
<comment type="caution">
    <text evidence="10">The sequence shown here is derived from an EMBL/GenBank/DDBJ whole genome shotgun (WGS) entry which is preliminary data.</text>
</comment>
<dbReference type="PANTHER" id="PTHR12447:SF25">
    <property type="entry name" value="ANKYRIN REPEAT DOMAIN-CONTAINING PROTEIN 13C"/>
    <property type="match status" value="1"/>
</dbReference>
<dbReference type="PROSITE" id="PS50866">
    <property type="entry name" value="GOLD"/>
    <property type="match status" value="1"/>
</dbReference>
<dbReference type="VEuPathDB" id="FungiDB:DD237_005343"/>
<keyword evidence="5" id="KW-0472">Membrane</keyword>
<proteinExistence type="predicted"/>
<dbReference type="Pfam" id="PF11904">
    <property type="entry name" value="ANKRD13_C"/>
    <property type="match status" value="1"/>
</dbReference>
<evidence type="ECO:0000259" key="9">
    <source>
        <dbReference type="PROSITE" id="PS50866"/>
    </source>
</evidence>
<dbReference type="GO" id="GO:0005789">
    <property type="term" value="C:endoplasmic reticulum membrane"/>
    <property type="evidence" value="ECO:0007669"/>
    <property type="project" value="UniProtKB-SubCell"/>
</dbReference>
<evidence type="ECO:0000256" key="3">
    <source>
        <dbReference type="ARBA" id="ARBA00022824"/>
    </source>
</evidence>
<dbReference type="SUPFAM" id="SSF48403">
    <property type="entry name" value="Ankyrin repeat"/>
    <property type="match status" value="1"/>
</dbReference>
<keyword evidence="4 8" id="KW-0040">ANK repeat</keyword>
<dbReference type="Gene3D" id="2.60.120.680">
    <property type="entry name" value="GOLD domain"/>
    <property type="match status" value="1"/>
</dbReference>
<evidence type="ECO:0000313" key="11">
    <source>
        <dbReference type="Proteomes" id="UP000286097"/>
    </source>
</evidence>
<name>A0A425C437_9STRA</name>
<evidence type="ECO:0000256" key="6">
    <source>
        <dbReference type="ARBA" id="ARBA00023186"/>
    </source>
</evidence>
<sequence>MFRIYDGFTTKPSHIKFSPQLANMMENNASSMPTPLQIALWVGPLSILLSHHLTSHNGNLQQIQGCLKDGGQEALETRDARGNRALHLALKLAHRNVTTIVKTLLDAGARVRSRDVEGWKAIHHAVVTENEEILQLLVRREKEQAPALLQKKINGISPRLADVPDFYCEMLVDVSTWIPGVSRWLPSDTVKIWKAAQNIRFDITLVGFDNGKWDRGDLSFLLLGSEGKFLCLDNKAKTCTNLLELHTELTETDVDQMVHFLMITSIVTTDFDASKVAFKKKYSWFSSTPMLQDIGCWRDTHVVDMTGVEASLRYRKPYNPAHSPPKTANEQTTACDAIAMLTKAESVINQYTEVMVNPKSYHIVSMELAKDVELTWKFSTEKRDINFGVRFLEENNGKGWDEIIPLHRTEAQVKEQTGSFHASCSGTVVFTWDNSYSVLSYDADFTVENKCRSKRLHFSIGLAKGTDNKRTGNEDWDAKTRVKEEEMSFKNWFGTSIESLPASLRSLRPRRRVMVYTQPSCHKITKSFPATVYLSDQFPLSVSEFLPVIEVLSKTTSVFESIQKFFSAAHTDGFPVQFCFPLVPSVSATFRFDRMELETPDLHMFTVPSSYTMRGEDELSPRTHQVVLQRMTAT</sequence>
<keyword evidence="3" id="KW-0256">Endoplasmic reticulum</keyword>
<accession>A0A425C437</accession>
<evidence type="ECO:0000256" key="2">
    <source>
        <dbReference type="ARBA" id="ARBA00022737"/>
    </source>
</evidence>
<dbReference type="InterPro" id="IPR002110">
    <property type="entry name" value="Ankyrin_rpt"/>
</dbReference>
<gene>
    <name evidence="10" type="ORF">DD237_005343</name>
</gene>
<dbReference type="Pfam" id="PF12796">
    <property type="entry name" value="Ank_2"/>
    <property type="match status" value="1"/>
</dbReference>
<evidence type="ECO:0000256" key="5">
    <source>
        <dbReference type="ARBA" id="ARBA00023136"/>
    </source>
</evidence>
<comment type="function">
    <text evidence="7">Acts as a molecular chaperone for G protein-coupled receptors, regulating their biogenesis and exit from the ER.</text>
</comment>
<evidence type="ECO:0000313" key="10">
    <source>
        <dbReference type="EMBL" id="RQM11781.1"/>
    </source>
</evidence>
<comment type="subcellular location">
    <subcellularLocation>
        <location evidence="1">Endoplasmic reticulum membrane</location>
    </subcellularLocation>
</comment>
<dbReference type="SUPFAM" id="SSF101576">
    <property type="entry name" value="Supernatant protein factor (SPF), C-terminal domain"/>
    <property type="match status" value="1"/>
</dbReference>
<dbReference type="InterPro" id="IPR036598">
    <property type="entry name" value="GOLD_dom_sf"/>
</dbReference>
<feature type="repeat" description="ANK" evidence="8">
    <location>
        <begin position="81"/>
        <end position="116"/>
    </location>
</feature>
<protein>
    <recommendedName>
        <fullName evidence="9">GOLD domain-containing protein</fullName>
    </recommendedName>
</protein>
<dbReference type="EMBL" id="QKXF01000387">
    <property type="protein sequence ID" value="RQM11781.1"/>
    <property type="molecule type" value="Genomic_DNA"/>
</dbReference>
<dbReference type="Proteomes" id="UP000286097">
    <property type="component" value="Unassembled WGS sequence"/>
</dbReference>
<evidence type="ECO:0000256" key="4">
    <source>
        <dbReference type="ARBA" id="ARBA00023043"/>
    </source>
</evidence>
<dbReference type="PANTHER" id="PTHR12447">
    <property type="entry name" value="ANKYRIN REPEAT DOMAIN-CONTAINING PROTEIN 13"/>
    <property type="match status" value="1"/>
</dbReference>
<dbReference type="PROSITE" id="PS50297">
    <property type="entry name" value="ANK_REP_REGION"/>
    <property type="match status" value="1"/>
</dbReference>
<dbReference type="InterPro" id="IPR055285">
    <property type="entry name" value="ANKRD13_C"/>
</dbReference>
<dbReference type="Gene3D" id="1.25.40.20">
    <property type="entry name" value="Ankyrin repeat-containing domain"/>
    <property type="match status" value="1"/>
</dbReference>